<evidence type="ECO:0000313" key="2">
    <source>
        <dbReference type="Proteomes" id="UP001138500"/>
    </source>
</evidence>
<proteinExistence type="predicted"/>
<evidence type="ECO:0000313" key="1">
    <source>
        <dbReference type="EMBL" id="KAH9827041.1"/>
    </source>
</evidence>
<dbReference type="EMBL" id="RIBY02001923">
    <property type="protein sequence ID" value="KAH9827041.1"/>
    <property type="molecule type" value="Genomic_DNA"/>
</dbReference>
<organism evidence="1 2">
    <name type="scientific">Teratosphaeria destructans</name>
    <dbReference type="NCBI Taxonomy" id="418781"/>
    <lineage>
        <taxon>Eukaryota</taxon>
        <taxon>Fungi</taxon>
        <taxon>Dikarya</taxon>
        <taxon>Ascomycota</taxon>
        <taxon>Pezizomycotina</taxon>
        <taxon>Dothideomycetes</taxon>
        <taxon>Dothideomycetidae</taxon>
        <taxon>Mycosphaerellales</taxon>
        <taxon>Teratosphaeriaceae</taxon>
        <taxon>Teratosphaeria</taxon>
    </lineage>
</organism>
<name>A0A9W7SQR6_9PEZI</name>
<keyword evidence="2" id="KW-1185">Reference proteome</keyword>
<gene>
    <name evidence="1" type="ORF">Tdes44962_MAKER03148</name>
</gene>
<dbReference type="Proteomes" id="UP001138500">
    <property type="component" value="Unassembled WGS sequence"/>
</dbReference>
<reference evidence="1 2" key="2">
    <citation type="journal article" date="2021" name="Curr. Genet.">
        <title>Genetic response to nitrogen starvation in the aggressive Eucalyptus foliar pathogen Teratosphaeria destructans.</title>
        <authorList>
            <person name="Havenga M."/>
            <person name="Wingfield B.D."/>
            <person name="Wingfield M.J."/>
            <person name="Dreyer L.L."/>
            <person name="Roets F."/>
            <person name="Aylward J."/>
        </authorList>
    </citation>
    <scope>NUCLEOTIDE SEQUENCE [LARGE SCALE GENOMIC DNA]</scope>
    <source>
        <strain evidence="1">CMW44962</strain>
    </source>
</reference>
<protein>
    <submittedName>
        <fullName evidence="1">Uncharacterized protein</fullName>
    </submittedName>
</protein>
<dbReference type="AlphaFoldDB" id="A0A9W7SQR6"/>
<sequence>MHANTNSGPSLAGVLIVFFAILVAFGAIKWQWSSSDSDCAYNRSIEVLKKSTVLVPCPVRTTVGPDGAGAKLCEVVNTKTITTTI</sequence>
<reference evidence="1 2" key="1">
    <citation type="journal article" date="2018" name="IMA Fungus">
        <title>IMA Genome-F 10: Nine draft genome sequences of Claviceps purpurea s.lat., including C. arundinis, C. humidiphila, and C. cf. spartinae, pseudomolecules for the pitch canker pathogen Fusarium circinatum, draft genome of Davidsoniella eucalypti, Grosmannia galeiformis, Quambalaria eucalypti, and Teratosphaeria destructans.</title>
        <authorList>
            <person name="Wingfield B.D."/>
            <person name="Liu M."/>
            <person name="Nguyen H.D."/>
            <person name="Lane F.A."/>
            <person name="Morgan S.W."/>
            <person name="De Vos L."/>
            <person name="Wilken P.M."/>
            <person name="Duong T.A."/>
            <person name="Aylward J."/>
            <person name="Coetzee M.P."/>
            <person name="Dadej K."/>
            <person name="De Beer Z.W."/>
            <person name="Findlay W."/>
            <person name="Havenga M."/>
            <person name="Kolarik M."/>
            <person name="Menzies J.G."/>
            <person name="Naidoo K."/>
            <person name="Pochopski O."/>
            <person name="Shoukouhi P."/>
            <person name="Santana Q.C."/>
            <person name="Seifert K.A."/>
            <person name="Soal N."/>
            <person name="Steenkamp E.T."/>
            <person name="Tatham C.T."/>
            <person name="van der Nest M.A."/>
            <person name="Wingfield M.J."/>
        </authorList>
    </citation>
    <scope>NUCLEOTIDE SEQUENCE [LARGE SCALE GENOMIC DNA]</scope>
    <source>
        <strain evidence="1">CMW44962</strain>
    </source>
</reference>
<comment type="caution">
    <text evidence="1">The sequence shown here is derived from an EMBL/GenBank/DDBJ whole genome shotgun (WGS) entry which is preliminary data.</text>
</comment>
<accession>A0A9W7SQR6</accession>